<dbReference type="InterPro" id="IPR036188">
    <property type="entry name" value="FAD/NAD-bd_sf"/>
</dbReference>
<evidence type="ECO:0000256" key="6">
    <source>
        <dbReference type="ARBA" id="ARBA00022946"/>
    </source>
</evidence>
<evidence type="ECO:0000313" key="18">
    <source>
        <dbReference type="Proteomes" id="UP001209878"/>
    </source>
</evidence>
<reference evidence="17" key="1">
    <citation type="journal article" date="2023" name="Mol. Biol. Evol.">
        <title>Third-Generation Sequencing Reveals the Adaptive Role of the Epigenome in Three Deep-Sea Polychaetes.</title>
        <authorList>
            <person name="Perez M."/>
            <person name="Aroh O."/>
            <person name="Sun Y."/>
            <person name="Lan Y."/>
            <person name="Juniper S.K."/>
            <person name="Young C.R."/>
            <person name="Angers B."/>
            <person name="Qian P.Y."/>
        </authorList>
    </citation>
    <scope>NUCLEOTIDE SEQUENCE</scope>
    <source>
        <strain evidence="17">R07B-5</strain>
    </source>
</reference>
<evidence type="ECO:0000256" key="14">
    <source>
        <dbReference type="ARBA" id="ARBA00066447"/>
    </source>
</evidence>
<name>A0AAD9NQD7_RIDPI</name>
<evidence type="ECO:0000256" key="9">
    <source>
        <dbReference type="ARBA" id="ARBA00051038"/>
    </source>
</evidence>
<protein>
    <recommendedName>
        <fullName evidence="15">Sulfide:quinone oxidoreductase, mitochondrial</fullName>
        <ecNumber evidence="14">1.8.5.8</ecNumber>
    </recommendedName>
    <alternativeName>
        <fullName evidence="16">Sulfide quinone oxidoreductase</fullName>
    </alternativeName>
</protein>
<dbReference type="PANTHER" id="PTHR10632:SF2">
    <property type="entry name" value="SULFIDE:QUINONE OXIDOREDUCTASE, MITOCHONDRIAL"/>
    <property type="match status" value="1"/>
</dbReference>
<comment type="catalytic activity">
    <reaction evidence="10">
        <text>ubiquinone-10 + hydrogen sulfide + glutathione + H(+) = S-sulfanylglutathione + ubiquinol-10</text>
        <dbReference type="Rhea" id="RHEA:62608"/>
        <dbReference type="ChEBI" id="CHEBI:15378"/>
        <dbReference type="ChEBI" id="CHEBI:29919"/>
        <dbReference type="ChEBI" id="CHEBI:46245"/>
        <dbReference type="ChEBI" id="CHEBI:57925"/>
        <dbReference type="ChEBI" id="CHEBI:58905"/>
        <dbReference type="ChEBI" id="CHEBI:64183"/>
    </reaction>
    <physiologicalReaction direction="left-to-right" evidence="10">
        <dbReference type="Rhea" id="RHEA:62609"/>
    </physiologicalReaction>
</comment>
<evidence type="ECO:0000256" key="16">
    <source>
        <dbReference type="ARBA" id="ARBA00082958"/>
    </source>
</evidence>
<evidence type="ECO:0000256" key="10">
    <source>
        <dbReference type="ARBA" id="ARBA00052810"/>
    </source>
</evidence>
<comment type="subcellular location">
    <subcellularLocation>
        <location evidence="2">Mitochondrion</location>
    </subcellularLocation>
</comment>
<dbReference type="Proteomes" id="UP001209878">
    <property type="component" value="Unassembled WGS sequence"/>
</dbReference>
<keyword evidence="6" id="KW-0809">Transit peptide</keyword>
<proteinExistence type="inferred from homology"/>
<dbReference type="GO" id="GO:0070221">
    <property type="term" value="P:sulfide oxidation, using sulfide:quinone oxidoreductase"/>
    <property type="evidence" value="ECO:0007669"/>
    <property type="project" value="TreeGrafter"/>
</dbReference>
<dbReference type="GO" id="GO:0005739">
    <property type="term" value="C:mitochondrion"/>
    <property type="evidence" value="ECO:0007669"/>
    <property type="project" value="UniProtKB-SubCell"/>
</dbReference>
<dbReference type="EC" id="1.8.5.8" evidence="14"/>
<dbReference type="GO" id="GO:0106436">
    <property type="term" value="F:glutathione-dependent sulfide quinone oxidoreductase activity"/>
    <property type="evidence" value="ECO:0007669"/>
    <property type="project" value="UniProtKB-EC"/>
</dbReference>
<comment type="similarity">
    <text evidence="13">Belongs to the SQRD family.</text>
</comment>
<accession>A0AAD9NQD7</accession>
<comment type="cofactor">
    <cofactor evidence="1">
        <name>FAD</name>
        <dbReference type="ChEBI" id="CHEBI:57692"/>
    </cofactor>
</comment>
<evidence type="ECO:0000256" key="2">
    <source>
        <dbReference type="ARBA" id="ARBA00004173"/>
    </source>
</evidence>
<evidence type="ECO:0000256" key="3">
    <source>
        <dbReference type="ARBA" id="ARBA00022630"/>
    </source>
</evidence>
<evidence type="ECO:0000313" key="17">
    <source>
        <dbReference type="EMBL" id="KAK2178927.1"/>
    </source>
</evidence>
<evidence type="ECO:0000256" key="7">
    <source>
        <dbReference type="ARBA" id="ARBA00023002"/>
    </source>
</evidence>
<dbReference type="GO" id="GO:0071949">
    <property type="term" value="F:FAD binding"/>
    <property type="evidence" value="ECO:0007669"/>
    <property type="project" value="TreeGrafter"/>
</dbReference>
<evidence type="ECO:0000256" key="15">
    <source>
        <dbReference type="ARBA" id="ARBA00070160"/>
    </source>
</evidence>
<keyword evidence="8" id="KW-0496">Mitochondrion</keyword>
<dbReference type="GO" id="GO:0070224">
    <property type="term" value="F:sulfide:quinone oxidoreductase activity"/>
    <property type="evidence" value="ECO:0007669"/>
    <property type="project" value="TreeGrafter"/>
</dbReference>
<evidence type="ECO:0000256" key="4">
    <source>
        <dbReference type="ARBA" id="ARBA00022719"/>
    </source>
</evidence>
<keyword evidence="7" id="KW-0560">Oxidoreductase</keyword>
<organism evidence="17 18">
    <name type="scientific">Ridgeia piscesae</name>
    <name type="common">Tubeworm</name>
    <dbReference type="NCBI Taxonomy" id="27915"/>
    <lineage>
        <taxon>Eukaryota</taxon>
        <taxon>Metazoa</taxon>
        <taxon>Spiralia</taxon>
        <taxon>Lophotrochozoa</taxon>
        <taxon>Annelida</taxon>
        <taxon>Polychaeta</taxon>
        <taxon>Sedentaria</taxon>
        <taxon>Canalipalpata</taxon>
        <taxon>Sabellida</taxon>
        <taxon>Siboglinidae</taxon>
        <taxon>Ridgeia</taxon>
    </lineage>
</organism>
<dbReference type="EMBL" id="JAODUO010000523">
    <property type="protein sequence ID" value="KAK2178927.1"/>
    <property type="molecule type" value="Genomic_DNA"/>
</dbReference>
<evidence type="ECO:0000256" key="11">
    <source>
        <dbReference type="ARBA" id="ARBA00052986"/>
    </source>
</evidence>
<gene>
    <name evidence="17" type="ORF">NP493_523g01013</name>
</gene>
<comment type="catalytic activity">
    <reaction evidence="11">
        <text>a quinone + hydrogen sulfide + glutathione + H(+) = S-sulfanylglutathione + a quinol</text>
        <dbReference type="Rhea" id="RHEA:55156"/>
        <dbReference type="ChEBI" id="CHEBI:15378"/>
        <dbReference type="ChEBI" id="CHEBI:24646"/>
        <dbReference type="ChEBI" id="CHEBI:29919"/>
        <dbReference type="ChEBI" id="CHEBI:57925"/>
        <dbReference type="ChEBI" id="CHEBI:58905"/>
        <dbReference type="ChEBI" id="CHEBI:132124"/>
        <dbReference type="EC" id="1.8.5.8"/>
    </reaction>
    <physiologicalReaction direction="left-to-right" evidence="11">
        <dbReference type="Rhea" id="RHEA:55157"/>
    </physiologicalReaction>
</comment>
<evidence type="ECO:0000256" key="1">
    <source>
        <dbReference type="ARBA" id="ARBA00001974"/>
    </source>
</evidence>
<dbReference type="InterPro" id="IPR015904">
    <property type="entry name" value="Sulphide_quinone_reductase"/>
</dbReference>
<comment type="catalytic activity">
    <reaction evidence="9">
        <text>ubiquinone-10 + hydrogen sulfide + sulfite + 2 H(+) = ubiquinol-10 + thiosulfate</text>
        <dbReference type="Rhea" id="RHEA:38359"/>
        <dbReference type="ChEBI" id="CHEBI:15378"/>
        <dbReference type="ChEBI" id="CHEBI:17359"/>
        <dbReference type="ChEBI" id="CHEBI:29919"/>
        <dbReference type="ChEBI" id="CHEBI:33542"/>
        <dbReference type="ChEBI" id="CHEBI:46245"/>
        <dbReference type="ChEBI" id="CHEBI:64183"/>
    </reaction>
    <physiologicalReaction direction="left-to-right" evidence="9">
        <dbReference type="Rhea" id="RHEA:38360"/>
    </physiologicalReaction>
</comment>
<dbReference type="GO" id="GO:0048038">
    <property type="term" value="F:quinone binding"/>
    <property type="evidence" value="ECO:0007669"/>
    <property type="project" value="UniProtKB-KW"/>
</dbReference>
<keyword evidence="3" id="KW-0285">Flavoprotein</keyword>
<keyword evidence="4" id="KW-0874">Quinone</keyword>
<comment type="caution">
    <text evidence="17">The sequence shown here is derived from an EMBL/GenBank/DDBJ whole genome shotgun (WGS) entry which is preliminary data.</text>
</comment>
<evidence type="ECO:0000256" key="13">
    <source>
        <dbReference type="ARBA" id="ARBA00060891"/>
    </source>
</evidence>
<dbReference type="FunFam" id="3.50.50.60:FF:000034">
    <property type="entry name" value="sulfide:quinone oxidoreductase, mitochondrial"/>
    <property type="match status" value="1"/>
</dbReference>
<dbReference type="PANTHER" id="PTHR10632">
    <property type="entry name" value="SULFIDE:QUINONE OXIDOREDUCTASE"/>
    <property type="match status" value="1"/>
</dbReference>
<sequence>MFTLVGSGLSHIDQTHKPTGSVLPDNCDWMQTSVSGFSPKDNTVSTTDGRLVQYEYLVIALGMQANYYLVKGLPEALEHDPAVCSNYHPKYVQKTFPAMQAFKEGNAIFTFPNTPIKCAGAPQKILYLAEDYFRRVGKRDKATMIYNTSLGVVFGIPKYAQTLHDQILERDIKLNLMRNLVEVKHETKEAVFEVLGTEGETETYEYEMLHVAPPCSAPNVLWDSEVSDKTGYVDVDKGTCQHVRFANIFALGDCSNLPTSKTAAAISGQCNVLTKNLTEVMAGQLPTHAYNGYTSCPLLTKKGFCIMAEFGYDGKVLETFPYNQAMPSRSAYLLKVYFMPLLYWYMMLKGHWNGPSKMRKVFHLWLKD</sequence>
<dbReference type="SUPFAM" id="SSF51905">
    <property type="entry name" value="FAD/NAD(P)-binding domain"/>
    <property type="match status" value="2"/>
</dbReference>
<keyword evidence="18" id="KW-1185">Reference proteome</keyword>
<dbReference type="AlphaFoldDB" id="A0AAD9NQD7"/>
<comment type="function">
    <text evidence="12">Catalyzes the oxidation of hydrogen sulfide with the help of a quinone, such as ubiquinone-10, giving rise to thiosulfate and ultimately to sulfane (molecular sulfur) atoms. Requires an additional electron acceptor; can use sulfite, sulfide or cyanide (in vitro). It is believed the in vivo electron acceptor is glutathione.</text>
</comment>
<evidence type="ECO:0000256" key="8">
    <source>
        <dbReference type="ARBA" id="ARBA00023128"/>
    </source>
</evidence>
<dbReference type="Gene3D" id="3.50.50.60">
    <property type="entry name" value="FAD/NAD(P)-binding domain"/>
    <property type="match status" value="2"/>
</dbReference>
<evidence type="ECO:0000256" key="5">
    <source>
        <dbReference type="ARBA" id="ARBA00022827"/>
    </source>
</evidence>
<evidence type="ECO:0000256" key="12">
    <source>
        <dbReference type="ARBA" id="ARBA00059167"/>
    </source>
</evidence>
<keyword evidence="5" id="KW-0274">FAD</keyword>